<dbReference type="SMART" id="SM00300">
    <property type="entry name" value="ChSh"/>
    <property type="match status" value="1"/>
</dbReference>
<evidence type="ECO:0000256" key="6">
    <source>
        <dbReference type="ARBA" id="ARBA00073803"/>
    </source>
</evidence>
<feature type="compositionally biased region" description="Basic and acidic residues" evidence="7">
    <location>
        <begin position="1"/>
        <end position="13"/>
    </location>
</feature>
<protein>
    <recommendedName>
        <fullName evidence="6">Heterochromatin protein 1</fullName>
    </recommendedName>
</protein>
<dbReference type="InterPro" id="IPR017984">
    <property type="entry name" value="Chromo_dom_subgr"/>
</dbReference>
<dbReference type="InterPro" id="IPR008251">
    <property type="entry name" value="Chromo_shadow_dom"/>
</dbReference>
<comment type="subcellular location">
    <subcellularLocation>
        <location evidence="1">Nucleus</location>
    </subcellularLocation>
</comment>
<keyword evidence="4" id="KW-0804">Transcription</keyword>
<dbReference type="PANTHER" id="PTHR22812">
    <property type="entry name" value="CHROMOBOX PROTEIN"/>
    <property type="match status" value="1"/>
</dbReference>
<keyword evidence="3" id="KW-0805">Transcription regulation</keyword>
<dbReference type="SMART" id="SM00298">
    <property type="entry name" value="CHROMO"/>
    <property type="match status" value="2"/>
</dbReference>
<dbReference type="GO" id="GO:0005634">
    <property type="term" value="C:nucleus"/>
    <property type="evidence" value="ECO:0007669"/>
    <property type="project" value="UniProtKB-SubCell"/>
</dbReference>
<dbReference type="InterPro" id="IPR000953">
    <property type="entry name" value="Chromo/chromo_shadow_dom"/>
</dbReference>
<dbReference type="InterPro" id="IPR023779">
    <property type="entry name" value="Chromodomain_CS"/>
</dbReference>
<gene>
    <name evidence="9" type="ORF">DGAL_LOCUS13313</name>
</gene>
<sequence>MGRNSKVKEKQTTKELTPSAASSDSDEEEFTVEKILDRRERKGRVEYLLKWKGYSKEDNSWEPEENLDCPALIALFLNERKEEEKERKKEVKRLFDTTYSLSKDRKRSDVEETSKNKENQKKKENANKLENEKITSKNTELLSKNLVAKTKHAGKVKNRNHELKKGGETSKSKEKIAENNNLQGFERNLQPEKILAATDSTGELWFLMKWKTEDAPELVPACEANKECPQIVINFYEERLLFPTAISDEGEDLRNLAANVKLG</sequence>
<feature type="domain" description="Chromo" evidence="8">
    <location>
        <begin position="30"/>
        <end position="88"/>
    </location>
</feature>
<dbReference type="InterPro" id="IPR051219">
    <property type="entry name" value="Heterochromatin_chromo-domain"/>
</dbReference>
<dbReference type="Gene3D" id="2.40.50.40">
    <property type="match status" value="2"/>
</dbReference>
<keyword evidence="2" id="KW-0677">Repeat</keyword>
<dbReference type="EMBL" id="CAKKLH010000295">
    <property type="protein sequence ID" value="CAH0109824.1"/>
    <property type="molecule type" value="Genomic_DNA"/>
</dbReference>
<feature type="region of interest" description="Disordered" evidence="7">
    <location>
        <begin position="151"/>
        <end position="175"/>
    </location>
</feature>
<dbReference type="CDD" id="cd00034">
    <property type="entry name" value="CSD"/>
    <property type="match status" value="1"/>
</dbReference>
<dbReference type="InterPro" id="IPR023780">
    <property type="entry name" value="Chromo_domain"/>
</dbReference>
<dbReference type="PROSITE" id="PS50013">
    <property type="entry name" value="CHROMO_2"/>
    <property type="match status" value="2"/>
</dbReference>
<organism evidence="9 10">
    <name type="scientific">Daphnia galeata</name>
    <dbReference type="NCBI Taxonomy" id="27404"/>
    <lineage>
        <taxon>Eukaryota</taxon>
        <taxon>Metazoa</taxon>
        <taxon>Ecdysozoa</taxon>
        <taxon>Arthropoda</taxon>
        <taxon>Crustacea</taxon>
        <taxon>Branchiopoda</taxon>
        <taxon>Diplostraca</taxon>
        <taxon>Cladocera</taxon>
        <taxon>Anomopoda</taxon>
        <taxon>Daphniidae</taxon>
        <taxon>Daphnia</taxon>
    </lineage>
</organism>
<feature type="domain" description="Chromo" evidence="8">
    <location>
        <begin position="189"/>
        <end position="247"/>
    </location>
</feature>
<dbReference type="Proteomes" id="UP000789390">
    <property type="component" value="Unassembled WGS sequence"/>
</dbReference>
<dbReference type="FunFam" id="2.40.50.40:FF:000031">
    <property type="entry name" value="Heterochromatin protein 1"/>
    <property type="match status" value="1"/>
</dbReference>
<evidence type="ECO:0000256" key="2">
    <source>
        <dbReference type="ARBA" id="ARBA00022737"/>
    </source>
</evidence>
<dbReference type="OrthoDB" id="433924at2759"/>
<evidence type="ECO:0000313" key="9">
    <source>
        <dbReference type="EMBL" id="CAH0109824.1"/>
    </source>
</evidence>
<dbReference type="SUPFAM" id="SSF54160">
    <property type="entry name" value="Chromo domain-like"/>
    <property type="match status" value="2"/>
</dbReference>
<comment type="caution">
    <text evidence="9">The sequence shown here is derived from an EMBL/GenBank/DDBJ whole genome shotgun (WGS) entry which is preliminary data.</text>
</comment>
<dbReference type="GO" id="GO:0003682">
    <property type="term" value="F:chromatin binding"/>
    <property type="evidence" value="ECO:0007669"/>
    <property type="project" value="UniProtKB-ARBA"/>
</dbReference>
<evidence type="ECO:0000259" key="8">
    <source>
        <dbReference type="PROSITE" id="PS50013"/>
    </source>
</evidence>
<dbReference type="PRINTS" id="PR00504">
    <property type="entry name" value="CHROMODOMAIN"/>
</dbReference>
<feature type="compositionally biased region" description="Basic and acidic residues" evidence="7">
    <location>
        <begin position="159"/>
        <end position="175"/>
    </location>
</feature>
<feature type="region of interest" description="Disordered" evidence="7">
    <location>
        <begin position="102"/>
        <end position="135"/>
    </location>
</feature>
<dbReference type="Pfam" id="PF01393">
    <property type="entry name" value="Chromo_shadow"/>
    <property type="match status" value="1"/>
</dbReference>
<evidence type="ECO:0000256" key="1">
    <source>
        <dbReference type="ARBA" id="ARBA00004123"/>
    </source>
</evidence>
<dbReference type="FunFam" id="2.40.50.40:FF:000007">
    <property type="entry name" value="Chromobox protein homolog 1"/>
    <property type="match status" value="1"/>
</dbReference>
<evidence type="ECO:0000256" key="4">
    <source>
        <dbReference type="ARBA" id="ARBA00023163"/>
    </source>
</evidence>
<dbReference type="InterPro" id="IPR016197">
    <property type="entry name" value="Chromo-like_dom_sf"/>
</dbReference>
<keyword evidence="5" id="KW-0539">Nucleus</keyword>
<accession>A0A8J2S5E7</accession>
<dbReference type="AlphaFoldDB" id="A0A8J2S5E7"/>
<keyword evidence="10" id="KW-1185">Reference proteome</keyword>
<name>A0A8J2S5E7_9CRUS</name>
<dbReference type="Pfam" id="PF00385">
    <property type="entry name" value="Chromo"/>
    <property type="match status" value="1"/>
</dbReference>
<proteinExistence type="predicted"/>
<evidence type="ECO:0000256" key="5">
    <source>
        <dbReference type="ARBA" id="ARBA00023242"/>
    </source>
</evidence>
<evidence type="ECO:0000256" key="3">
    <source>
        <dbReference type="ARBA" id="ARBA00023015"/>
    </source>
</evidence>
<evidence type="ECO:0000256" key="7">
    <source>
        <dbReference type="SAM" id="MobiDB-lite"/>
    </source>
</evidence>
<dbReference type="GO" id="GO:0000792">
    <property type="term" value="C:heterochromatin"/>
    <property type="evidence" value="ECO:0007669"/>
    <property type="project" value="UniProtKB-ARBA"/>
</dbReference>
<evidence type="ECO:0000313" key="10">
    <source>
        <dbReference type="Proteomes" id="UP000789390"/>
    </source>
</evidence>
<reference evidence="9" key="1">
    <citation type="submission" date="2021-11" db="EMBL/GenBank/DDBJ databases">
        <authorList>
            <person name="Schell T."/>
        </authorList>
    </citation>
    <scope>NUCLEOTIDE SEQUENCE</scope>
    <source>
        <strain evidence="9">M5</strain>
    </source>
</reference>
<feature type="region of interest" description="Disordered" evidence="7">
    <location>
        <begin position="1"/>
        <end position="31"/>
    </location>
</feature>
<dbReference type="PROSITE" id="PS00598">
    <property type="entry name" value="CHROMO_1"/>
    <property type="match status" value="1"/>
</dbReference>
<dbReference type="GO" id="GO:0031507">
    <property type="term" value="P:heterochromatin formation"/>
    <property type="evidence" value="ECO:0007669"/>
    <property type="project" value="UniProtKB-ARBA"/>
</dbReference>